<name>A0A0A8XRF2_ARUDO</name>
<reference evidence="1" key="1">
    <citation type="submission" date="2014-09" db="EMBL/GenBank/DDBJ databases">
        <authorList>
            <person name="Magalhaes I.L.F."/>
            <person name="Oliveira U."/>
            <person name="Santos F.R."/>
            <person name="Vidigal T.H.D.A."/>
            <person name="Brescovit A.D."/>
            <person name="Santos A.J."/>
        </authorList>
    </citation>
    <scope>NUCLEOTIDE SEQUENCE</scope>
    <source>
        <tissue evidence="1">Shoot tissue taken approximately 20 cm above the soil surface</tissue>
    </source>
</reference>
<proteinExistence type="predicted"/>
<accession>A0A0A8XRF2</accession>
<dbReference type="EMBL" id="GBRH01281469">
    <property type="protein sequence ID" value="JAD16426.1"/>
    <property type="molecule type" value="Transcribed_RNA"/>
</dbReference>
<sequence length="50" mass="5758">MRVSTTILGCQPSQHRHRELLDHHILFMSCQQSSPCPWTTALILLTRIAE</sequence>
<dbReference type="AlphaFoldDB" id="A0A0A8XRF2"/>
<protein>
    <submittedName>
        <fullName evidence="1">Uncharacterized protein</fullName>
    </submittedName>
</protein>
<organism evidence="1">
    <name type="scientific">Arundo donax</name>
    <name type="common">Giant reed</name>
    <name type="synonym">Donax arundinaceus</name>
    <dbReference type="NCBI Taxonomy" id="35708"/>
    <lineage>
        <taxon>Eukaryota</taxon>
        <taxon>Viridiplantae</taxon>
        <taxon>Streptophyta</taxon>
        <taxon>Embryophyta</taxon>
        <taxon>Tracheophyta</taxon>
        <taxon>Spermatophyta</taxon>
        <taxon>Magnoliopsida</taxon>
        <taxon>Liliopsida</taxon>
        <taxon>Poales</taxon>
        <taxon>Poaceae</taxon>
        <taxon>PACMAD clade</taxon>
        <taxon>Arundinoideae</taxon>
        <taxon>Arundineae</taxon>
        <taxon>Arundo</taxon>
    </lineage>
</organism>
<evidence type="ECO:0000313" key="1">
    <source>
        <dbReference type="EMBL" id="JAD16426.1"/>
    </source>
</evidence>
<reference evidence="1" key="2">
    <citation type="journal article" date="2015" name="Data Brief">
        <title>Shoot transcriptome of the giant reed, Arundo donax.</title>
        <authorList>
            <person name="Barrero R.A."/>
            <person name="Guerrero F.D."/>
            <person name="Moolhuijzen P."/>
            <person name="Goolsby J.A."/>
            <person name="Tidwell J."/>
            <person name="Bellgard S.E."/>
            <person name="Bellgard M.I."/>
        </authorList>
    </citation>
    <scope>NUCLEOTIDE SEQUENCE</scope>
    <source>
        <tissue evidence="1">Shoot tissue taken approximately 20 cm above the soil surface</tissue>
    </source>
</reference>